<dbReference type="NCBIfam" id="TIGR02432">
    <property type="entry name" value="lysidine_TilS_N"/>
    <property type="match status" value="1"/>
</dbReference>
<comment type="caution">
    <text evidence="8">The sequence shown here is derived from an EMBL/GenBank/DDBJ whole genome shotgun (WGS) entry which is preliminary data.</text>
</comment>
<evidence type="ECO:0000256" key="6">
    <source>
        <dbReference type="HAMAP-Rule" id="MF_01161"/>
    </source>
</evidence>
<dbReference type="InterPro" id="IPR012795">
    <property type="entry name" value="tRNA_Ile_lys_synt_N"/>
</dbReference>
<comment type="similarity">
    <text evidence="6">Belongs to the tRNA(Ile)-lysidine synthase family.</text>
</comment>
<dbReference type="PANTHER" id="PTHR43033:SF1">
    <property type="entry name" value="TRNA(ILE)-LYSIDINE SYNTHASE-RELATED"/>
    <property type="match status" value="1"/>
</dbReference>
<proteinExistence type="inferred from homology"/>
<accession>A0A2T4Z2B8</accession>
<dbReference type="PANTHER" id="PTHR43033">
    <property type="entry name" value="TRNA(ILE)-LYSIDINE SYNTHASE-RELATED"/>
    <property type="match status" value="1"/>
</dbReference>
<evidence type="ECO:0000313" key="8">
    <source>
        <dbReference type="EMBL" id="PTM54891.1"/>
    </source>
</evidence>
<evidence type="ECO:0000256" key="4">
    <source>
        <dbReference type="ARBA" id="ARBA00022840"/>
    </source>
</evidence>
<sequence length="345" mass="36180">MPAAEPVAEAPLDDDEIQDLLASFHGHSALVLAVSGGPDSLGLMVAAARWRALAGEGPALHVASVDHGLRPEAAGECAMVVEAARRLGLPATILAWEGDKPASGLQEAARDARLALLVAHARAVGATGIVLAHHREDQAETVFMRLLRGSGPLGLKGMASTSERDGLALLRPFLFVPKARLAATARVAGLSPVHDPSNDDPRFTRVRIRRILRDLEGEGLDAERLAILAGRMQMLDAAGAHHAARLAEATTVPAGTQGAEAYDGTTWLEAPFTDVLRLLADAIARLGDPDVDARLEALEGLTGEVLMAIAGGEALRRNLQGALVSVSPQGRVIVAREPARRSARN</sequence>
<keyword evidence="4 6" id="KW-0067">ATP-binding</keyword>
<dbReference type="GO" id="GO:0006400">
    <property type="term" value="P:tRNA modification"/>
    <property type="evidence" value="ECO:0007669"/>
    <property type="project" value="UniProtKB-UniRule"/>
</dbReference>
<feature type="binding site" evidence="6">
    <location>
        <begin position="35"/>
        <end position="40"/>
    </location>
    <ligand>
        <name>ATP</name>
        <dbReference type="ChEBI" id="CHEBI:30616"/>
    </ligand>
</feature>
<evidence type="ECO:0000256" key="1">
    <source>
        <dbReference type="ARBA" id="ARBA00022598"/>
    </source>
</evidence>
<dbReference type="Proteomes" id="UP000241808">
    <property type="component" value="Unassembled WGS sequence"/>
</dbReference>
<dbReference type="OrthoDB" id="9807403at2"/>
<evidence type="ECO:0000256" key="5">
    <source>
        <dbReference type="ARBA" id="ARBA00048539"/>
    </source>
</evidence>
<gene>
    <name evidence="6" type="primary">tilS</name>
    <name evidence="8" type="ORF">C8P69_10541</name>
</gene>
<dbReference type="GO" id="GO:0005737">
    <property type="term" value="C:cytoplasm"/>
    <property type="evidence" value="ECO:0007669"/>
    <property type="project" value="UniProtKB-SubCell"/>
</dbReference>
<name>A0A2T4Z2B8_9HYPH</name>
<comment type="subcellular location">
    <subcellularLocation>
        <location evidence="6">Cytoplasm</location>
    </subcellularLocation>
</comment>
<evidence type="ECO:0000256" key="3">
    <source>
        <dbReference type="ARBA" id="ARBA00022741"/>
    </source>
</evidence>
<dbReference type="AlphaFoldDB" id="A0A2T4Z2B8"/>
<reference evidence="8 9" key="1">
    <citation type="submission" date="2018-04" db="EMBL/GenBank/DDBJ databases">
        <title>Genomic Encyclopedia of Archaeal and Bacterial Type Strains, Phase II (KMG-II): from individual species to whole genera.</title>
        <authorList>
            <person name="Goeker M."/>
        </authorList>
    </citation>
    <scope>NUCLEOTIDE SEQUENCE [LARGE SCALE GENOMIC DNA]</scope>
    <source>
        <strain evidence="8 9">DSM 25521</strain>
    </source>
</reference>
<dbReference type="InterPro" id="IPR014729">
    <property type="entry name" value="Rossmann-like_a/b/a_fold"/>
</dbReference>
<dbReference type="Gene3D" id="3.40.50.620">
    <property type="entry name" value="HUPs"/>
    <property type="match status" value="1"/>
</dbReference>
<organism evidence="8 9">
    <name type="scientific">Phreatobacter oligotrophus</name>
    <dbReference type="NCBI Taxonomy" id="1122261"/>
    <lineage>
        <taxon>Bacteria</taxon>
        <taxon>Pseudomonadati</taxon>
        <taxon>Pseudomonadota</taxon>
        <taxon>Alphaproteobacteria</taxon>
        <taxon>Hyphomicrobiales</taxon>
        <taxon>Phreatobacteraceae</taxon>
        <taxon>Phreatobacter</taxon>
    </lineage>
</organism>
<keyword evidence="2 6" id="KW-0819">tRNA processing</keyword>
<dbReference type="RefSeq" id="WP_146167333.1">
    <property type="nucleotide sequence ID" value="NZ_PZZL01000005.1"/>
</dbReference>
<evidence type="ECO:0000256" key="2">
    <source>
        <dbReference type="ARBA" id="ARBA00022694"/>
    </source>
</evidence>
<dbReference type="HAMAP" id="MF_01161">
    <property type="entry name" value="tRNA_Ile_lys_synt"/>
    <property type="match status" value="1"/>
</dbReference>
<dbReference type="SUPFAM" id="SSF52402">
    <property type="entry name" value="Adenine nucleotide alpha hydrolases-like"/>
    <property type="match status" value="1"/>
</dbReference>
<comment type="catalytic activity">
    <reaction evidence="5 6">
        <text>cytidine(34) in tRNA(Ile2) + L-lysine + ATP = lysidine(34) in tRNA(Ile2) + AMP + diphosphate + H(+)</text>
        <dbReference type="Rhea" id="RHEA:43744"/>
        <dbReference type="Rhea" id="RHEA-COMP:10625"/>
        <dbReference type="Rhea" id="RHEA-COMP:10670"/>
        <dbReference type="ChEBI" id="CHEBI:15378"/>
        <dbReference type="ChEBI" id="CHEBI:30616"/>
        <dbReference type="ChEBI" id="CHEBI:32551"/>
        <dbReference type="ChEBI" id="CHEBI:33019"/>
        <dbReference type="ChEBI" id="CHEBI:82748"/>
        <dbReference type="ChEBI" id="CHEBI:83665"/>
        <dbReference type="ChEBI" id="CHEBI:456215"/>
        <dbReference type="EC" id="6.3.4.19"/>
    </reaction>
</comment>
<comment type="domain">
    <text evidence="6">The N-terminal region contains the highly conserved SGGXDS motif, predicted to be a P-loop motif involved in ATP binding.</text>
</comment>
<protein>
    <recommendedName>
        <fullName evidence="6">tRNA(Ile)-lysidine synthase</fullName>
        <ecNumber evidence="6">6.3.4.19</ecNumber>
    </recommendedName>
    <alternativeName>
        <fullName evidence="6">tRNA(Ile)-2-lysyl-cytidine synthase</fullName>
    </alternativeName>
    <alternativeName>
        <fullName evidence="6">tRNA(Ile)-lysidine synthetase</fullName>
    </alternativeName>
</protein>
<dbReference type="Pfam" id="PF01171">
    <property type="entry name" value="ATP_bind_3"/>
    <property type="match status" value="1"/>
</dbReference>
<evidence type="ECO:0000259" key="7">
    <source>
        <dbReference type="Pfam" id="PF01171"/>
    </source>
</evidence>
<dbReference type="EMBL" id="PZZL01000005">
    <property type="protein sequence ID" value="PTM54891.1"/>
    <property type="molecule type" value="Genomic_DNA"/>
</dbReference>
<dbReference type="InterPro" id="IPR012094">
    <property type="entry name" value="tRNA_Ile_lys_synt"/>
</dbReference>
<evidence type="ECO:0000313" key="9">
    <source>
        <dbReference type="Proteomes" id="UP000241808"/>
    </source>
</evidence>
<dbReference type="InterPro" id="IPR011063">
    <property type="entry name" value="TilS/TtcA_N"/>
</dbReference>
<feature type="domain" description="tRNA(Ile)-lysidine/2-thiocytidine synthase N-terminal" evidence="7">
    <location>
        <begin position="30"/>
        <end position="210"/>
    </location>
</feature>
<keyword evidence="3 6" id="KW-0547">Nucleotide-binding</keyword>
<dbReference type="GO" id="GO:0032267">
    <property type="term" value="F:tRNA(Ile)-lysidine synthase activity"/>
    <property type="evidence" value="ECO:0007669"/>
    <property type="project" value="UniProtKB-EC"/>
</dbReference>
<dbReference type="GO" id="GO:0005524">
    <property type="term" value="F:ATP binding"/>
    <property type="evidence" value="ECO:0007669"/>
    <property type="project" value="UniProtKB-UniRule"/>
</dbReference>
<keyword evidence="6" id="KW-0963">Cytoplasm</keyword>
<dbReference type="EC" id="6.3.4.19" evidence="6"/>
<keyword evidence="1 6" id="KW-0436">Ligase</keyword>
<comment type="function">
    <text evidence="6">Ligates lysine onto the cytidine present at position 34 of the AUA codon-specific tRNA(Ile) that contains the anticodon CAU, in an ATP-dependent manner. Cytidine is converted to lysidine, thus changing the amino acid specificity of the tRNA from methionine to isoleucine.</text>
</comment>
<dbReference type="CDD" id="cd01992">
    <property type="entry name" value="TilS_N"/>
    <property type="match status" value="1"/>
</dbReference>
<keyword evidence="9" id="KW-1185">Reference proteome</keyword>